<gene>
    <name evidence="1" type="ORF">LWI28_027535</name>
</gene>
<organism evidence="1 2">
    <name type="scientific">Acer negundo</name>
    <name type="common">Box elder</name>
    <dbReference type="NCBI Taxonomy" id="4023"/>
    <lineage>
        <taxon>Eukaryota</taxon>
        <taxon>Viridiplantae</taxon>
        <taxon>Streptophyta</taxon>
        <taxon>Embryophyta</taxon>
        <taxon>Tracheophyta</taxon>
        <taxon>Spermatophyta</taxon>
        <taxon>Magnoliopsida</taxon>
        <taxon>eudicotyledons</taxon>
        <taxon>Gunneridae</taxon>
        <taxon>Pentapetalae</taxon>
        <taxon>rosids</taxon>
        <taxon>malvids</taxon>
        <taxon>Sapindales</taxon>
        <taxon>Sapindaceae</taxon>
        <taxon>Hippocastanoideae</taxon>
        <taxon>Acereae</taxon>
        <taxon>Acer</taxon>
    </lineage>
</organism>
<comment type="caution">
    <text evidence="1">The sequence shown here is derived from an EMBL/GenBank/DDBJ whole genome shotgun (WGS) entry which is preliminary data.</text>
</comment>
<accession>A0AAD5J2J5</accession>
<evidence type="ECO:0000313" key="1">
    <source>
        <dbReference type="EMBL" id="KAI9182654.1"/>
    </source>
</evidence>
<dbReference type="AlphaFoldDB" id="A0AAD5J2J5"/>
<dbReference type="Proteomes" id="UP001064489">
    <property type="component" value="Chromosome 4"/>
</dbReference>
<dbReference type="EMBL" id="JAJSOW010000101">
    <property type="protein sequence ID" value="KAI9182654.1"/>
    <property type="molecule type" value="Genomic_DNA"/>
</dbReference>
<proteinExistence type="predicted"/>
<sequence>MIQILAIRVQVEGLVVDEDSLTCLGEIARDTSLSVVAKINGRANICKEDVEEVKAYIWMPSHPQDYFKSNRKSISHDSST</sequence>
<dbReference type="Gene3D" id="1.10.8.60">
    <property type="match status" value="1"/>
</dbReference>
<evidence type="ECO:0000313" key="2">
    <source>
        <dbReference type="Proteomes" id="UP001064489"/>
    </source>
</evidence>
<keyword evidence="2" id="KW-1185">Reference proteome</keyword>
<reference evidence="1" key="1">
    <citation type="journal article" date="2022" name="Plant J.">
        <title>Strategies of tolerance reflected in two North American maple genomes.</title>
        <authorList>
            <person name="McEvoy S.L."/>
            <person name="Sezen U.U."/>
            <person name="Trouern-Trend A."/>
            <person name="McMahon S.M."/>
            <person name="Schaberg P.G."/>
            <person name="Yang J."/>
            <person name="Wegrzyn J.L."/>
            <person name="Swenson N.G."/>
        </authorList>
    </citation>
    <scope>NUCLEOTIDE SEQUENCE</scope>
    <source>
        <strain evidence="1">91603</strain>
    </source>
</reference>
<protein>
    <submittedName>
        <fullName evidence="1">Uncharacterized protein</fullName>
    </submittedName>
</protein>
<reference evidence="1" key="2">
    <citation type="submission" date="2023-02" db="EMBL/GenBank/DDBJ databases">
        <authorList>
            <person name="Swenson N.G."/>
            <person name="Wegrzyn J.L."/>
            <person name="Mcevoy S.L."/>
        </authorList>
    </citation>
    <scope>NUCLEOTIDE SEQUENCE</scope>
    <source>
        <strain evidence="1">91603</strain>
        <tissue evidence="1">Leaf</tissue>
    </source>
</reference>
<name>A0AAD5J2J5_ACENE</name>